<dbReference type="InterPro" id="IPR008183">
    <property type="entry name" value="Aldose_1/G6P_1-epimerase"/>
</dbReference>
<dbReference type="SUPFAM" id="SSF74650">
    <property type="entry name" value="Galactose mutarotase-like"/>
    <property type="match status" value="1"/>
</dbReference>
<accession>A0ABS8DQ65</accession>
<reference evidence="7 8" key="1">
    <citation type="journal article" date="2021" name="Sci. Rep.">
        <title>Genome analysis of a halophilic bacterium Halomonas malpeensis YU-PRIM-29(T) reveals its exopolysaccharide and pigment producing capabilities.</title>
        <authorList>
            <person name="Athmika"/>
            <person name="Ghate S.D."/>
            <person name="Arun A.B."/>
            <person name="Rao S.S."/>
            <person name="Kumar S.T.A."/>
            <person name="Kandiyil M.K."/>
            <person name="Saptami K."/>
            <person name="Rekha P.D."/>
        </authorList>
    </citation>
    <scope>NUCLEOTIDE SEQUENCE [LARGE SCALE GENOMIC DNA]</scope>
    <source>
        <strain evidence="8">prim 29</strain>
    </source>
</reference>
<dbReference type="PIRSF" id="PIRSF005096">
    <property type="entry name" value="GALM"/>
    <property type="match status" value="1"/>
</dbReference>
<comment type="pathway">
    <text evidence="1 5">Carbohydrate metabolism; hexose metabolism.</text>
</comment>
<evidence type="ECO:0000256" key="2">
    <source>
        <dbReference type="ARBA" id="ARBA00006206"/>
    </source>
</evidence>
<gene>
    <name evidence="7" type="ORF">GEV37_03435</name>
</gene>
<dbReference type="PANTHER" id="PTHR10091:SF0">
    <property type="entry name" value="GALACTOSE MUTAROTASE"/>
    <property type="match status" value="1"/>
</dbReference>
<dbReference type="InterPro" id="IPR047215">
    <property type="entry name" value="Galactose_mutarotase-like"/>
</dbReference>
<dbReference type="NCBIfam" id="NF008277">
    <property type="entry name" value="PRK11055.1"/>
    <property type="match status" value="1"/>
</dbReference>
<protein>
    <recommendedName>
        <fullName evidence="5">Aldose 1-epimerase</fullName>
        <ecNumber evidence="5">5.1.3.3</ecNumber>
    </recommendedName>
</protein>
<comment type="caution">
    <text evidence="7">The sequence shown here is derived from an EMBL/GenBank/DDBJ whole genome shotgun (WGS) entry which is preliminary data.</text>
</comment>
<dbReference type="EC" id="5.1.3.3" evidence="5"/>
<dbReference type="EMBL" id="WHVL01000001">
    <property type="protein sequence ID" value="MCB8888178.1"/>
    <property type="molecule type" value="Genomic_DNA"/>
</dbReference>
<name>A0ABS8DQ65_9GAMM</name>
<dbReference type="InterPro" id="IPR015443">
    <property type="entry name" value="Aldose_1-epimerase"/>
</dbReference>
<keyword evidence="6" id="KW-0732">Signal</keyword>
<comment type="similarity">
    <text evidence="2 5">Belongs to the aldose epimerase family.</text>
</comment>
<evidence type="ECO:0000313" key="8">
    <source>
        <dbReference type="Proteomes" id="UP001319882"/>
    </source>
</evidence>
<comment type="catalytic activity">
    <reaction evidence="5">
        <text>alpha-D-glucose = beta-D-glucose</text>
        <dbReference type="Rhea" id="RHEA:10264"/>
        <dbReference type="ChEBI" id="CHEBI:15903"/>
        <dbReference type="ChEBI" id="CHEBI:17925"/>
        <dbReference type="EC" id="5.1.3.3"/>
    </reaction>
</comment>
<evidence type="ECO:0000313" key="7">
    <source>
        <dbReference type="EMBL" id="MCB8888178.1"/>
    </source>
</evidence>
<keyword evidence="3 5" id="KW-0413">Isomerase</keyword>
<sequence length="408" mass="44702">MPLTHARPARWKRSASKAGLIASLLCATAHASQEAPRTTDDAVFENVERSTFGRLPDGREVERYRITNVNGLVLSVITYGGIITALEVPDADGRLDDIVLGFDTLDGYLSDTYRQVNPYFGALIGRYGNRIAGGRFSLDGENYTLATNDGDNHLHGGEQGFDRVLWEADPFDSDGGSGVVLRYTSADGEQGYPGELRVAVTYMLTDDDELVVDYQAETDQPTPVNLTQHSYFNLEGEGSGRIADHRLMLAASTFTPVDATLIPTGERRAVAGTPFDFTQPRAIGERIDEDNEQLAFGQGYDHNFVLDRGNAGDDEPVLAARVWAPATGRVLEIETTEPGIQFYSGNFLDGELTGKRGEPYAHRSGFALETQHFPDSPNQAGFPSTILSPGEHYQSRTVMRFSTRPRPD</sequence>
<dbReference type="PANTHER" id="PTHR10091">
    <property type="entry name" value="ALDOSE-1-EPIMERASE"/>
    <property type="match status" value="1"/>
</dbReference>
<organism evidence="7 8">
    <name type="scientific">Vreelandella malpeensis</name>
    <dbReference type="NCBI Taxonomy" id="1172368"/>
    <lineage>
        <taxon>Bacteria</taxon>
        <taxon>Pseudomonadati</taxon>
        <taxon>Pseudomonadota</taxon>
        <taxon>Gammaproteobacteria</taxon>
        <taxon>Oceanospirillales</taxon>
        <taxon>Halomonadaceae</taxon>
        <taxon>Vreelandella</taxon>
    </lineage>
</organism>
<feature type="signal peptide" evidence="6">
    <location>
        <begin position="1"/>
        <end position="31"/>
    </location>
</feature>
<dbReference type="Gene3D" id="2.70.98.10">
    <property type="match status" value="1"/>
</dbReference>
<dbReference type="InterPro" id="IPR014718">
    <property type="entry name" value="GH-type_carb-bd"/>
</dbReference>
<dbReference type="CDD" id="cd09019">
    <property type="entry name" value="galactose_mutarotase_like"/>
    <property type="match status" value="1"/>
</dbReference>
<evidence type="ECO:0000256" key="3">
    <source>
        <dbReference type="ARBA" id="ARBA00023235"/>
    </source>
</evidence>
<proteinExistence type="inferred from homology"/>
<dbReference type="Proteomes" id="UP001319882">
    <property type="component" value="Unassembled WGS sequence"/>
</dbReference>
<evidence type="ECO:0000256" key="4">
    <source>
        <dbReference type="ARBA" id="ARBA00023277"/>
    </source>
</evidence>
<evidence type="ECO:0000256" key="5">
    <source>
        <dbReference type="PIRNR" id="PIRNR005096"/>
    </source>
</evidence>
<dbReference type="InterPro" id="IPR011013">
    <property type="entry name" value="Gal_mutarotase_sf_dom"/>
</dbReference>
<feature type="chain" id="PRO_5046151494" description="Aldose 1-epimerase" evidence="6">
    <location>
        <begin position="32"/>
        <end position="408"/>
    </location>
</feature>
<evidence type="ECO:0000256" key="1">
    <source>
        <dbReference type="ARBA" id="ARBA00005028"/>
    </source>
</evidence>
<keyword evidence="8" id="KW-1185">Reference proteome</keyword>
<keyword evidence="4 5" id="KW-0119">Carbohydrate metabolism</keyword>
<dbReference type="Pfam" id="PF01263">
    <property type="entry name" value="Aldose_epim"/>
    <property type="match status" value="1"/>
</dbReference>
<evidence type="ECO:0000256" key="6">
    <source>
        <dbReference type="SAM" id="SignalP"/>
    </source>
</evidence>
<dbReference type="RefSeq" id="WP_227388771.1">
    <property type="nucleotide sequence ID" value="NZ_JBHSCJ010000003.1"/>
</dbReference>